<comment type="caution">
    <text evidence="1">The sequence shown here is derived from an EMBL/GenBank/DDBJ whole genome shotgun (WGS) entry which is preliminary data.</text>
</comment>
<evidence type="ECO:0000313" key="1">
    <source>
        <dbReference type="EMBL" id="CAK0848066.1"/>
    </source>
</evidence>
<organism evidence="1 2">
    <name type="scientific">Prorocentrum cordatum</name>
    <dbReference type="NCBI Taxonomy" id="2364126"/>
    <lineage>
        <taxon>Eukaryota</taxon>
        <taxon>Sar</taxon>
        <taxon>Alveolata</taxon>
        <taxon>Dinophyceae</taxon>
        <taxon>Prorocentrales</taxon>
        <taxon>Prorocentraceae</taxon>
        <taxon>Prorocentrum</taxon>
    </lineage>
</organism>
<dbReference type="EMBL" id="CAUYUJ010014949">
    <property type="protein sequence ID" value="CAK0848066.1"/>
    <property type="molecule type" value="Genomic_DNA"/>
</dbReference>
<protein>
    <recommendedName>
        <fullName evidence="3">Subtilisin</fullName>
    </recommendedName>
</protein>
<name>A0ABN9TPM7_9DINO</name>
<dbReference type="Proteomes" id="UP001189429">
    <property type="component" value="Unassembled WGS sequence"/>
</dbReference>
<evidence type="ECO:0008006" key="3">
    <source>
        <dbReference type="Google" id="ProtNLM"/>
    </source>
</evidence>
<sequence>MGEISTHVISKLGQPSVAGATVEVRYNASSTASVFDVGGWELVGSSTLSENGGNDTLVEVGSLQIGLYALTYDFSNIDAAARRIYRRLDDDTFSQLHPTGFFLGVKTTFVVKVENPCSANHLVVTVGEKEVTVRPGVRQH</sequence>
<evidence type="ECO:0000313" key="2">
    <source>
        <dbReference type="Proteomes" id="UP001189429"/>
    </source>
</evidence>
<gene>
    <name evidence="1" type="ORF">PCOR1329_LOCUS41107</name>
</gene>
<reference evidence="1" key="1">
    <citation type="submission" date="2023-10" db="EMBL/GenBank/DDBJ databases">
        <authorList>
            <person name="Chen Y."/>
            <person name="Shah S."/>
            <person name="Dougan E. K."/>
            <person name="Thang M."/>
            <person name="Chan C."/>
        </authorList>
    </citation>
    <scope>NUCLEOTIDE SEQUENCE [LARGE SCALE GENOMIC DNA]</scope>
</reference>
<keyword evidence="2" id="KW-1185">Reference proteome</keyword>
<proteinExistence type="predicted"/>
<accession>A0ABN9TPM7</accession>